<evidence type="ECO:0000313" key="2">
    <source>
        <dbReference type="Proteomes" id="UP001597419"/>
    </source>
</evidence>
<dbReference type="RefSeq" id="WP_378273090.1">
    <property type="nucleotide sequence ID" value="NZ_JBHUKU010000009.1"/>
</dbReference>
<name>A0ABW5GIB4_9PSEU</name>
<gene>
    <name evidence="1" type="ORF">ACFSYJ_18400</name>
</gene>
<organism evidence="1 2">
    <name type="scientific">Amycolatopsis samaneae</name>
    <dbReference type="NCBI Taxonomy" id="664691"/>
    <lineage>
        <taxon>Bacteria</taxon>
        <taxon>Bacillati</taxon>
        <taxon>Actinomycetota</taxon>
        <taxon>Actinomycetes</taxon>
        <taxon>Pseudonocardiales</taxon>
        <taxon>Pseudonocardiaceae</taxon>
        <taxon>Amycolatopsis</taxon>
    </lineage>
</organism>
<reference evidence="2" key="1">
    <citation type="journal article" date="2019" name="Int. J. Syst. Evol. Microbiol.">
        <title>The Global Catalogue of Microorganisms (GCM) 10K type strain sequencing project: providing services to taxonomists for standard genome sequencing and annotation.</title>
        <authorList>
            <consortium name="The Broad Institute Genomics Platform"/>
            <consortium name="The Broad Institute Genome Sequencing Center for Infectious Disease"/>
            <person name="Wu L."/>
            <person name="Ma J."/>
        </authorList>
    </citation>
    <scope>NUCLEOTIDE SEQUENCE [LARGE SCALE GENOMIC DNA]</scope>
    <source>
        <strain evidence="2">CGMCC 4.7643</strain>
    </source>
</reference>
<dbReference type="Proteomes" id="UP001597419">
    <property type="component" value="Unassembled WGS sequence"/>
</dbReference>
<evidence type="ECO:0000313" key="1">
    <source>
        <dbReference type="EMBL" id="MFD2460585.1"/>
    </source>
</evidence>
<comment type="caution">
    <text evidence="1">The sequence shown here is derived from an EMBL/GenBank/DDBJ whole genome shotgun (WGS) entry which is preliminary data.</text>
</comment>
<keyword evidence="2" id="KW-1185">Reference proteome</keyword>
<proteinExistence type="predicted"/>
<protein>
    <submittedName>
        <fullName evidence="1">Uncharacterized protein</fullName>
    </submittedName>
</protein>
<dbReference type="EMBL" id="JBHUKU010000009">
    <property type="protein sequence ID" value="MFD2460585.1"/>
    <property type="molecule type" value="Genomic_DNA"/>
</dbReference>
<accession>A0ABW5GIB4</accession>
<sequence>MVQFDALEQGFNIVYGTRGVSRSGDGPRAVCGGCPRCFAARIGFVTRSGALVGLNGVERGERLAEVVVGDVFLFDEKMLEERLVQ</sequence>